<dbReference type="EMBL" id="UOEU01000154">
    <property type="protein sequence ID" value="VAW31086.1"/>
    <property type="molecule type" value="Genomic_DNA"/>
</dbReference>
<sequence>MSDQKWVRKSLDYLAQTLQKQGYEIEQTTVRRLLKKQGYKLFGNRKSLAPQHPDRDKQFRFIRRVRKIYMAAGRPVISVDTKKKELIGNFKNAGRTWGQEPTKVKDHDFPSEADGKASPYGIYDITNNQGHVYVGTSYDTPTFAVYAIAQWWNNPNRPRFKNEDKLLILCDAGGSNSCRYWRWKIEVQQQLADEFGIEVMICHYPTGASKWNPIEHRLFSEISKNWAGKPLRTFQTVVDYIQDTVTETGLSVKAFLVDLIFEKGLQYDQKERENLNLHRYRTCPTWNYTIKPHACYG</sequence>
<evidence type="ECO:0008006" key="2">
    <source>
        <dbReference type="Google" id="ProtNLM"/>
    </source>
</evidence>
<accession>A0A3B0VGA8</accession>
<dbReference type="NCBIfam" id="NF033519">
    <property type="entry name" value="transpos_ISAzo13"/>
    <property type="match status" value="1"/>
</dbReference>
<dbReference type="AlphaFoldDB" id="A0A3B0VGA8"/>
<organism evidence="1">
    <name type="scientific">hydrothermal vent metagenome</name>
    <dbReference type="NCBI Taxonomy" id="652676"/>
    <lineage>
        <taxon>unclassified sequences</taxon>
        <taxon>metagenomes</taxon>
        <taxon>ecological metagenomes</taxon>
    </lineage>
</organism>
<gene>
    <name evidence="1" type="ORF">MNBD_CHLOROFLEXI01-4767</name>
</gene>
<dbReference type="InterPro" id="IPR011518">
    <property type="entry name" value="Transposase_36"/>
</dbReference>
<dbReference type="Pfam" id="PF07592">
    <property type="entry name" value="DDE_Tnp_ISAZ013"/>
    <property type="match status" value="1"/>
</dbReference>
<protein>
    <recommendedName>
        <fullName evidence="2">ISAzo13 family transposase</fullName>
    </recommendedName>
</protein>
<proteinExistence type="predicted"/>
<reference evidence="1" key="1">
    <citation type="submission" date="2018-06" db="EMBL/GenBank/DDBJ databases">
        <authorList>
            <person name="Zhirakovskaya E."/>
        </authorList>
    </citation>
    <scope>NUCLEOTIDE SEQUENCE</scope>
</reference>
<evidence type="ECO:0000313" key="1">
    <source>
        <dbReference type="EMBL" id="VAW31086.1"/>
    </source>
</evidence>
<name>A0A3B0VGA8_9ZZZZ</name>